<reference evidence="1 2" key="1">
    <citation type="submission" date="2020-08" db="EMBL/GenBank/DDBJ databases">
        <title>Genomic Encyclopedia of Type Strains, Phase IV (KMG-IV): sequencing the most valuable type-strain genomes for metagenomic binning, comparative biology and taxonomic classification.</title>
        <authorList>
            <person name="Goeker M."/>
        </authorList>
    </citation>
    <scope>NUCLEOTIDE SEQUENCE [LARGE SCALE GENOMIC DNA]</scope>
    <source>
        <strain evidence="1 2">DSM 103462</strain>
    </source>
</reference>
<dbReference type="InterPro" id="IPR010106">
    <property type="entry name" value="RpnA"/>
</dbReference>
<dbReference type="NCBIfam" id="TIGR01784">
    <property type="entry name" value="T_den_put_tspse"/>
    <property type="match status" value="1"/>
</dbReference>
<dbReference type="RefSeq" id="WP_184656692.1">
    <property type="nucleotide sequence ID" value="NZ_JACHFQ010000001.1"/>
</dbReference>
<keyword evidence="2" id="KW-1185">Reference proteome</keyword>
<dbReference type="Pfam" id="PF12784">
    <property type="entry name" value="PDDEXK_2"/>
    <property type="match status" value="1"/>
</dbReference>
<proteinExistence type="predicted"/>
<dbReference type="Proteomes" id="UP000518887">
    <property type="component" value="Unassembled WGS sequence"/>
</dbReference>
<evidence type="ECO:0000313" key="1">
    <source>
        <dbReference type="EMBL" id="MBB5224929.1"/>
    </source>
</evidence>
<protein>
    <submittedName>
        <fullName evidence="1">Putative transposase/invertase (TIGR01784 family)</fullName>
    </submittedName>
</protein>
<dbReference type="AlphaFoldDB" id="A0A7W8LL09"/>
<organism evidence="1 2">
    <name type="scientific">Treponema ruminis</name>
    <dbReference type="NCBI Taxonomy" id="744515"/>
    <lineage>
        <taxon>Bacteria</taxon>
        <taxon>Pseudomonadati</taxon>
        <taxon>Spirochaetota</taxon>
        <taxon>Spirochaetia</taxon>
        <taxon>Spirochaetales</taxon>
        <taxon>Treponemataceae</taxon>
        <taxon>Treponema</taxon>
    </lineage>
</organism>
<comment type="caution">
    <text evidence="1">The sequence shown here is derived from an EMBL/GenBank/DDBJ whole genome shotgun (WGS) entry which is preliminary data.</text>
</comment>
<name>A0A7W8LL09_9SPIR</name>
<gene>
    <name evidence="1" type="ORF">HNP76_000269</name>
</gene>
<sequence>MTENTRKTKSWDELTFADNFLFCKILESEPEICRQLLELLLHVEIDHLESPQAEKTLQETIEAKSVRFDVYTKNDRQIFDLEIQTTDTKNLPKRARYYQSIIDMDNLSKGENYTKLKDSYVIFLCLDDIFHKALPVYTFENICREDKKTKLNDRTYKVFFNAAECDKLKTKEERDFFHFLKGENAETSLSRSIEEKVEFAKKNAAWRRQYMTWQQTIDEEKDIAREAGREEGRELGARETAIANAKNLLLMNLGTPEQISQAVSLPLDEVIALKEELASQIKA</sequence>
<dbReference type="EMBL" id="JACHFQ010000001">
    <property type="protein sequence ID" value="MBB5224929.1"/>
    <property type="molecule type" value="Genomic_DNA"/>
</dbReference>
<evidence type="ECO:0000313" key="2">
    <source>
        <dbReference type="Proteomes" id="UP000518887"/>
    </source>
</evidence>
<accession>A0A7W8LL09</accession>